<accession>A0A382JPA7</accession>
<evidence type="ECO:0000256" key="1">
    <source>
        <dbReference type="SAM" id="MobiDB-lite"/>
    </source>
</evidence>
<feature type="region of interest" description="Disordered" evidence="1">
    <location>
        <begin position="1"/>
        <end position="42"/>
    </location>
</feature>
<proteinExistence type="predicted"/>
<dbReference type="AlphaFoldDB" id="A0A382JPA7"/>
<name>A0A382JPA7_9ZZZZ</name>
<evidence type="ECO:0000313" key="2">
    <source>
        <dbReference type="EMBL" id="SVC13505.1"/>
    </source>
</evidence>
<gene>
    <name evidence="2" type="ORF">METZ01_LOCUS266359</name>
</gene>
<dbReference type="EMBL" id="UINC01075382">
    <property type="protein sequence ID" value="SVC13505.1"/>
    <property type="molecule type" value="Genomic_DNA"/>
</dbReference>
<sequence>MALDDGLAVTSPCERNQHTGYRAHRTTLGDAPKPGRQTYVAV</sequence>
<reference evidence="2" key="1">
    <citation type="submission" date="2018-05" db="EMBL/GenBank/DDBJ databases">
        <authorList>
            <person name="Lanie J.A."/>
            <person name="Ng W.-L."/>
            <person name="Kazmierczak K.M."/>
            <person name="Andrzejewski T.M."/>
            <person name="Davidsen T.M."/>
            <person name="Wayne K.J."/>
            <person name="Tettelin H."/>
            <person name="Glass J.I."/>
            <person name="Rusch D."/>
            <person name="Podicherti R."/>
            <person name="Tsui H.-C.T."/>
            <person name="Winkler M.E."/>
        </authorList>
    </citation>
    <scope>NUCLEOTIDE SEQUENCE</scope>
</reference>
<feature type="non-terminal residue" evidence="2">
    <location>
        <position position="42"/>
    </location>
</feature>
<protein>
    <submittedName>
        <fullName evidence="2">Uncharacterized protein</fullName>
    </submittedName>
</protein>
<organism evidence="2">
    <name type="scientific">marine metagenome</name>
    <dbReference type="NCBI Taxonomy" id="408172"/>
    <lineage>
        <taxon>unclassified sequences</taxon>
        <taxon>metagenomes</taxon>
        <taxon>ecological metagenomes</taxon>
    </lineage>
</organism>